<dbReference type="RefSeq" id="WP_157386824.1">
    <property type="nucleotide sequence ID" value="NZ_WRPP01000001.1"/>
</dbReference>
<feature type="domain" description="Tetracycline repressor TetR C-terminal" evidence="3">
    <location>
        <begin position="77"/>
        <end position="209"/>
    </location>
</feature>
<dbReference type="InterPro" id="IPR036271">
    <property type="entry name" value="Tet_transcr_reg_TetR-rel_C_sf"/>
</dbReference>
<accession>A0A7K1UT15</accession>
<keyword evidence="5" id="KW-1185">Reference proteome</keyword>
<dbReference type="Pfam" id="PF02909">
    <property type="entry name" value="TetR_C_1"/>
    <property type="match status" value="1"/>
</dbReference>
<dbReference type="Proteomes" id="UP000466794">
    <property type="component" value="Unassembled WGS sequence"/>
</dbReference>
<keyword evidence="1" id="KW-0805">Transcription regulation</keyword>
<dbReference type="SUPFAM" id="SSF48498">
    <property type="entry name" value="Tetracyclin repressor-like, C-terminal domain"/>
    <property type="match status" value="1"/>
</dbReference>
<gene>
    <name evidence="4" type="ORF">GPX89_09575</name>
</gene>
<proteinExistence type="predicted"/>
<evidence type="ECO:0000313" key="4">
    <source>
        <dbReference type="EMBL" id="MVU77496.1"/>
    </source>
</evidence>
<name>A0A7K1UT15_9NOCA</name>
<evidence type="ECO:0000259" key="3">
    <source>
        <dbReference type="Pfam" id="PF02909"/>
    </source>
</evidence>
<sequence>MPRKSKSLDEATPGAIARAGLEILENRGAAELSFRSIAAHLAVSHTTVVRRGGGDFNGLVEMLADHLALDLPEIAAGSADWADATERRFVAWYTLLTAYPGLVMLRGPRPWLGPHLLTRLTEPQLADNVSLGLSPGDAFRAYRECYLYTLGCAGLVEHRDRKPARLRTRSILAALDPDEYPILATNLDEISALLTDDVVFRDGLRRLIASWADTARAATAS</sequence>
<protein>
    <submittedName>
        <fullName evidence="4">TetR/AcrR family transcriptional regulator</fullName>
    </submittedName>
</protein>
<dbReference type="InterPro" id="IPR004111">
    <property type="entry name" value="Repressor_TetR_C"/>
</dbReference>
<evidence type="ECO:0000256" key="1">
    <source>
        <dbReference type="ARBA" id="ARBA00023015"/>
    </source>
</evidence>
<dbReference type="AlphaFoldDB" id="A0A7K1UT15"/>
<dbReference type="EMBL" id="WRPP01000001">
    <property type="protein sequence ID" value="MVU77496.1"/>
    <property type="molecule type" value="Genomic_DNA"/>
</dbReference>
<reference evidence="4 5" key="1">
    <citation type="submission" date="2019-12" db="EMBL/GenBank/DDBJ databases">
        <title>Nocardia sp. nov. ET3-3 isolated from soil.</title>
        <authorList>
            <person name="Kanchanasin P."/>
            <person name="Tanasupawat S."/>
            <person name="Yuki M."/>
            <person name="Kudo T."/>
        </authorList>
    </citation>
    <scope>NUCLEOTIDE SEQUENCE [LARGE SCALE GENOMIC DNA]</scope>
    <source>
        <strain evidence="4 5">ET3-3</strain>
    </source>
</reference>
<organism evidence="4 5">
    <name type="scientific">Nocardia terrae</name>
    <dbReference type="NCBI Taxonomy" id="2675851"/>
    <lineage>
        <taxon>Bacteria</taxon>
        <taxon>Bacillati</taxon>
        <taxon>Actinomycetota</taxon>
        <taxon>Actinomycetes</taxon>
        <taxon>Mycobacteriales</taxon>
        <taxon>Nocardiaceae</taxon>
        <taxon>Nocardia</taxon>
    </lineage>
</organism>
<keyword evidence="2" id="KW-0804">Transcription</keyword>
<evidence type="ECO:0000256" key="2">
    <source>
        <dbReference type="ARBA" id="ARBA00023163"/>
    </source>
</evidence>
<dbReference type="Gene3D" id="1.10.357.10">
    <property type="entry name" value="Tetracycline Repressor, domain 2"/>
    <property type="match status" value="1"/>
</dbReference>
<comment type="caution">
    <text evidence="4">The sequence shown here is derived from an EMBL/GenBank/DDBJ whole genome shotgun (WGS) entry which is preliminary data.</text>
</comment>
<dbReference type="GO" id="GO:0045892">
    <property type="term" value="P:negative regulation of DNA-templated transcription"/>
    <property type="evidence" value="ECO:0007669"/>
    <property type="project" value="InterPro"/>
</dbReference>
<evidence type="ECO:0000313" key="5">
    <source>
        <dbReference type="Proteomes" id="UP000466794"/>
    </source>
</evidence>